<reference evidence="2" key="1">
    <citation type="submission" date="2022-11" db="EMBL/GenBank/DDBJ databases">
        <authorList>
            <person name="Kikuchi T."/>
        </authorList>
    </citation>
    <scope>NUCLEOTIDE SEQUENCE</scope>
    <source>
        <strain evidence="2">PS1010</strain>
    </source>
</reference>
<feature type="chain" id="PRO_5040417002" description="DUF38 domain-containing protein" evidence="1">
    <location>
        <begin position="16"/>
        <end position="155"/>
    </location>
</feature>
<organism evidence="2 3">
    <name type="scientific">Caenorhabditis angaria</name>
    <dbReference type="NCBI Taxonomy" id="860376"/>
    <lineage>
        <taxon>Eukaryota</taxon>
        <taxon>Metazoa</taxon>
        <taxon>Ecdysozoa</taxon>
        <taxon>Nematoda</taxon>
        <taxon>Chromadorea</taxon>
        <taxon>Rhabditida</taxon>
        <taxon>Rhabditina</taxon>
        <taxon>Rhabditomorpha</taxon>
        <taxon>Rhabditoidea</taxon>
        <taxon>Rhabditidae</taxon>
        <taxon>Peloderinae</taxon>
        <taxon>Caenorhabditis</taxon>
    </lineage>
</organism>
<keyword evidence="3" id="KW-1185">Reference proteome</keyword>
<feature type="signal peptide" evidence="1">
    <location>
        <begin position="1"/>
        <end position="15"/>
    </location>
</feature>
<dbReference type="AlphaFoldDB" id="A0A9P1IFK4"/>
<evidence type="ECO:0000256" key="1">
    <source>
        <dbReference type="SAM" id="SignalP"/>
    </source>
</evidence>
<accession>A0A9P1IFK4</accession>
<protein>
    <recommendedName>
        <fullName evidence="4">DUF38 domain-containing protein</fullName>
    </recommendedName>
</protein>
<gene>
    <name evidence="2" type="ORF">CAMP_LOCUS7076</name>
</gene>
<sequence>MSKLLIFLIIPAVLSRGLRFSDFSTTTQPFQQQQDALITVYKFLSALVNAARSDDYSIFDQRFLVLIHEDIHTVRTGTKEDIFQIFKTFPQNDNIEQVFPRNELKFIHATVIDGYKIFDFTVTKNGVPIYASVKVLAENQFSLRFITISIPPKFE</sequence>
<evidence type="ECO:0000313" key="3">
    <source>
        <dbReference type="Proteomes" id="UP001152747"/>
    </source>
</evidence>
<dbReference type="EMBL" id="CANHGI010000003">
    <property type="protein sequence ID" value="CAI5444439.1"/>
    <property type="molecule type" value="Genomic_DNA"/>
</dbReference>
<evidence type="ECO:0008006" key="4">
    <source>
        <dbReference type="Google" id="ProtNLM"/>
    </source>
</evidence>
<evidence type="ECO:0000313" key="2">
    <source>
        <dbReference type="EMBL" id="CAI5444439.1"/>
    </source>
</evidence>
<name>A0A9P1IFK4_9PELO</name>
<keyword evidence="1" id="KW-0732">Signal</keyword>
<proteinExistence type="predicted"/>
<comment type="caution">
    <text evidence="2">The sequence shown here is derived from an EMBL/GenBank/DDBJ whole genome shotgun (WGS) entry which is preliminary data.</text>
</comment>
<dbReference type="Proteomes" id="UP001152747">
    <property type="component" value="Unassembled WGS sequence"/>
</dbReference>